<dbReference type="OMA" id="WLPEATY"/>
<protein>
    <submittedName>
        <fullName evidence="3">Uncharacterized protein</fullName>
    </submittedName>
</protein>
<dbReference type="STRING" id="1220926.S2IUI1"/>
<proteinExistence type="predicted"/>
<dbReference type="InParanoid" id="S2IUI1"/>
<organism evidence="3 4">
    <name type="scientific">Mucor circinelloides f. circinelloides (strain 1006PhL)</name>
    <name type="common">Mucormycosis agent</name>
    <name type="synonym">Calyptromyces circinelloides</name>
    <dbReference type="NCBI Taxonomy" id="1220926"/>
    <lineage>
        <taxon>Eukaryota</taxon>
        <taxon>Fungi</taxon>
        <taxon>Fungi incertae sedis</taxon>
        <taxon>Mucoromycota</taxon>
        <taxon>Mucoromycotina</taxon>
        <taxon>Mucoromycetes</taxon>
        <taxon>Mucorales</taxon>
        <taxon>Mucorineae</taxon>
        <taxon>Mucoraceae</taxon>
        <taxon>Mucor</taxon>
    </lineage>
</organism>
<feature type="region of interest" description="Disordered" evidence="2">
    <location>
        <begin position="113"/>
        <end position="178"/>
    </location>
</feature>
<gene>
    <name evidence="3" type="ORF">HMPREF1544_12374</name>
</gene>
<feature type="non-terminal residue" evidence="3">
    <location>
        <position position="246"/>
    </location>
</feature>
<dbReference type="AlphaFoldDB" id="S2IUI1"/>
<keyword evidence="1" id="KW-0175">Coiled coil</keyword>
<dbReference type="VEuPathDB" id="FungiDB:HMPREF1544_12374"/>
<sequence>MDTATTVDLTSTQEMNVSPSVSTQLDTVTTTAEPILNHLRLPPSEDIHTHPQMPSWIQDIYSKLSEHASHLQTHSSKIDEIQDLLHRNRELQLALDQANLRIAELEAAAKTHPLSSAVPATPPQVGPSTTSASKWADMAAATPTSTSNKPAKSKSTTTKTKSTDQPASQPKKKRPLTLEQLDRFYSLPSGNQGYQFLYFTTRGRERISKIRAGFEVLGLSQSRILDIHYPENQTIGFLVHNDYASA</sequence>
<name>S2IUI1_MUCC1</name>
<dbReference type="Proteomes" id="UP000014254">
    <property type="component" value="Unassembled WGS sequence"/>
</dbReference>
<evidence type="ECO:0000313" key="3">
    <source>
        <dbReference type="EMBL" id="EPB80934.1"/>
    </source>
</evidence>
<accession>S2IUI1</accession>
<dbReference type="EMBL" id="KE124306">
    <property type="protein sequence ID" value="EPB80934.1"/>
    <property type="molecule type" value="Genomic_DNA"/>
</dbReference>
<keyword evidence="4" id="KW-1185">Reference proteome</keyword>
<reference evidence="4" key="1">
    <citation type="submission" date="2013-05" db="EMBL/GenBank/DDBJ databases">
        <title>The Genome sequence of Mucor circinelloides f. circinelloides 1006PhL.</title>
        <authorList>
            <consortium name="The Broad Institute Genomics Platform"/>
            <person name="Cuomo C."/>
            <person name="Earl A."/>
            <person name="Findley K."/>
            <person name="Lee S.C."/>
            <person name="Walker B."/>
            <person name="Young S."/>
            <person name="Zeng Q."/>
            <person name="Gargeya S."/>
            <person name="Fitzgerald M."/>
            <person name="Haas B."/>
            <person name="Abouelleil A."/>
            <person name="Allen A.W."/>
            <person name="Alvarado L."/>
            <person name="Arachchi H.M."/>
            <person name="Berlin A.M."/>
            <person name="Chapman S.B."/>
            <person name="Gainer-Dewar J."/>
            <person name="Goldberg J."/>
            <person name="Griggs A."/>
            <person name="Gujja S."/>
            <person name="Hansen M."/>
            <person name="Howarth C."/>
            <person name="Imamovic A."/>
            <person name="Ireland A."/>
            <person name="Larimer J."/>
            <person name="McCowan C."/>
            <person name="Murphy C."/>
            <person name="Pearson M."/>
            <person name="Poon T.W."/>
            <person name="Priest M."/>
            <person name="Roberts A."/>
            <person name="Saif S."/>
            <person name="Shea T."/>
            <person name="Sisk P."/>
            <person name="Sykes S."/>
            <person name="Wortman J."/>
            <person name="Nusbaum C."/>
            <person name="Birren B."/>
        </authorList>
    </citation>
    <scope>NUCLEOTIDE SEQUENCE [LARGE SCALE GENOMIC DNA]</scope>
    <source>
        <strain evidence="4">1006PhL</strain>
    </source>
</reference>
<dbReference type="OrthoDB" id="2206543at2759"/>
<evidence type="ECO:0000256" key="1">
    <source>
        <dbReference type="SAM" id="Coils"/>
    </source>
</evidence>
<evidence type="ECO:0000256" key="2">
    <source>
        <dbReference type="SAM" id="MobiDB-lite"/>
    </source>
</evidence>
<feature type="compositionally biased region" description="Low complexity" evidence="2">
    <location>
        <begin position="142"/>
        <end position="160"/>
    </location>
</feature>
<evidence type="ECO:0000313" key="4">
    <source>
        <dbReference type="Proteomes" id="UP000014254"/>
    </source>
</evidence>
<feature type="coiled-coil region" evidence="1">
    <location>
        <begin position="81"/>
        <end position="108"/>
    </location>
</feature>